<dbReference type="EMBL" id="JAHFXF010000001">
    <property type="protein sequence ID" value="KAG9701352.1"/>
    <property type="molecule type" value="Genomic_DNA"/>
</dbReference>
<evidence type="ECO:0000256" key="1">
    <source>
        <dbReference type="SAM" id="MobiDB-lite"/>
    </source>
</evidence>
<evidence type="ECO:0000313" key="3">
    <source>
        <dbReference type="Proteomes" id="UP000779574"/>
    </source>
</evidence>
<name>A0A9P8JGI4_AURME</name>
<proteinExistence type="predicted"/>
<reference evidence="2" key="2">
    <citation type="submission" date="2021-08" db="EMBL/GenBank/DDBJ databases">
        <authorList>
            <person name="Gostincar C."/>
            <person name="Sun X."/>
            <person name="Song Z."/>
            <person name="Gunde-Cimerman N."/>
        </authorList>
    </citation>
    <scope>NUCLEOTIDE SEQUENCE</scope>
    <source>
        <strain evidence="2">EXF-9911</strain>
    </source>
</reference>
<gene>
    <name evidence="2" type="ORF">KCU76_g7</name>
</gene>
<feature type="non-terminal residue" evidence="2">
    <location>
        <position position="355"/>
    </location>
</feature>
<comment type="caution">
    <text evidence="2">The sequence shown here is derived from an EMBL/GenBank/DDBJ whole genome shotgun (WGS) entry which is preliminary data.</text>
</comment>
<feature type="compositionally biased region" description="Basic and acidic residues" evidence="1">
    <location>
        <begin position="206"/>
        <end position="219"/>
    </location>
</feature>
<protein>
    <submittedName>
        <fullName evidence="2">Uncharacterized protein</fullName>
    </submittedName>
</protein>
<dbReference type="AlphaFoldDB" id="A0A9P8JGI4"/>
<organism evidence="2 3">
    <name type="scientific">Aureobasidium melanogenum</name>
    <name type="common">Aureobasidium pullulans var. melanogenum</name>
    <dbReference type="NCBI Taxonomy" id="46634"/>
    <lineage>
        <taxon>Eukaryota</taxon>
        <taxon>Fungi</taxon>
        <taxon>Dikarya</taxon>
        <taxon>Ascomycota</taxon>
        <taxon>Pezizomycotina</taxon>
        <taxon>Dothideomycetes</taxon>
        <taxon>Dothideomycetidae</taxon>
        <taxon>Dothideales</taxon>
        <taxon>Saccotheciaceae</taxon>
        <taxon>Aureobasidium</taxon>
    </lineage>
</organism>
<reference evidence="2" key="1">
    <citation type="journal article" date="2021" name="J Fungi (Basel)">
        <title>Virulence traits and population genomics of the black yeast Aureobasidium melanogenum.</title>
        <authorList>
            <person name="Cernosa A."/>
            <person name="Sun X."/>
            <person name="Gostincar C."/>
            <person name="Fang C."/>
            <person name="Gunde-Cimerman N."/>
            <person name="Song Z."/>
        </authorList>
    </citation>
    <scope>NUCLEOTIDE SEQUENCE</scope>
    <source>
        <strain evidence="2">EXF-9911</strain>
    </source>
</reference>
<dbReference type="Proteomes" id="UP000779574">
    <property type="component" value="Unassembled WGS sequence"/>
</dbReference>
<sequence length="355" mass="39006">MPIHDFDVRLSITFRRTVYVRDTERVADGSVPIATTPSTSCEQDSPPLGLPTQESPYICPRDAEVIASLRGQGGVAKEVPLFGFQGYGKKKPPLNPSALPLGWLIGFELVIKGRMCVDNTLQARHLLCGTCNICCHAAKRPDPILQLKRLKVWPVPLYSLYADVVAAWRTFGTLGVQHKVMSLMSYSEIVHNDSWKLISSTHPVTKSKESERRQARQESDQISLVTRGPSEQSYEKRRKKRRADESWLAGQLETILDSDERVRCALLSVIGGRGNHKKCCRTLSECHCRNLAHPGAIFPEIVFGVSVSLLIGTRAARPSIASSACCANETASLASEGTPVSSSFLICVCGNCSLR</sequence>
<feature type="region of interest" description="Disordered" evidence="1">
    <location>
        <begin position="201"/>
        <end position="239"/>
    </location>
</feature>
<accession>A0A9P8JGI4</accession>
<feature type="compositionally biased region" description="Polar residues" evidence="1">
    <location>
        <begin position="220"/>
        <end position="232"/>
    </location>
</feature>
<evidence type="ECO:0000313" key="2">
    <source>
        <dbReference type="EMBL" id="KAG9701352.1"/>
    </source>
</evidence>